<dbReference type="NCBIfam" id="TIGR01446">
    <property type="entry name" value="DnaD_dom"/>
    <property type="match status" value="1"/>
</dbReference>
<dbReference type="EMBL" id="JBHTMO010000038">
    <property type="protein sequence ID" value="MFD1393963.1"/>
    <property type="molecule type" value="Genomic_DNA"/>
</dbReference>
<feature type="domain" description="DnaD N-terminal" evidence="3">
    <location>
        <begin position="16"/>
        <end position="110"/>
    </location>
</feature>
<proteinExistence type="inferred from homology"/>
<organism evidence="4 5">
    <name type="scientific">Lacticaseibacillus jixianensis</name>
    <dbReference type="NCBI Taxonomy" id="2486012"/>
    <lineage>
        <taxon>Bacteria</taxon>
        <taxon>Bacillati</taxon>
        <taxon>Bacillota</taxon>
        <taxon>Bacilli</taxon>
        <taxon>Lactobacillales</taxon>
        <taxon>Lactobacillaceae</taxon>
        <taxon>Lacticaseibacillus</taxon>
    </lineage>
</organism>
<dbReference type="Pfam" id="PF07261">
    <property type="entry name" value="DnaB_2"/>
    <property type="match status" value="1"/>
</dbReference>
<dbReference type="Gene3D" id="1.10.10.10">
    <property type="entry name" value="Winged helix-like DNA-binding domain superfamily/Winged helix DNA-binding domain"/>
    <property type="match status" value="1"/>
</dbReference>
<dbReference type="SUPFAM" id="SSF158499">
    <property type="entry name" value="DnaD domain-like"/>
    <property type="match status" value="1"/>
</dbReference>
<evidence type="ECO:0000256" key="1">
    <source>
        <dbReference type="ARBA" id="ARBA00093462"/>
    </source>
</evidence>
<dbReference type="Proteomes" id="UP001597249">
    <property type="component" value="Unassembled WGS sequence"/>
</dbReference>
<dbReference type="InterPro" id="IPR036388">
    <property type="entry name" value="WH-like_DNA-bd_sf"/>
</dbReference>
<dbReference type="Gene3D" id="1.10.10.630">
    <property type="entry name" value="DnaD domain-like"/>
    <property type="match status" value="1"/>
</dbReference>
<dbReference type="InterPro" id="IPR053843">
    <property type="entry name" value="DnaD_N"/>
</dbReference>
<comment type="caution">
    <text evidence="4">The sequence shown here is derived from an EMBL/GenBank/DDBJ whole genome shotgun (WGS) entry which is preliminary data.</text>
</comment>
<dbReference type="InterPro" id="IPR053162">
    <property type="entry name" value="DnaD"/>
</dbReference>
<dbReference type="PANTHER" id="PTHR37293">
    <property type="entry name" value="PHAGE REPLICATION PROTEIN-RELATED"/>
    <property type="match status" value="1"/>
</dbReference>
<accession>A0ABW4BBR1</accession>
<evidence type="ECO:0000259" key="3">
    <source>
        <dbReference type="Pfam" id="PF21984"/>
    </source>
</evidence>
<dbReference type="InterPro" id="IPR034829">
    <property type="entry name" value="DnaD-like_sf"/>
</dbReference>
<sequence>MAELSSYLAAGQTSLSQALFAHFAETALTHREFVVYLFLADWGQHHQEAPALPALAAATKLKQQDLYTVIESLIQKKAVQLVQRQGRGGQLIDQYDVTPLLDAVLKPAGQTVKNQAQTANQQVFSQIEAEFGRPLSPIEQQTITDWLTIDHYAPEMITLALREAVLNQAYSLRYMDRILLNWEKKHLTTPAQVQAEQERHLGL</sequence>
<dbReference type="Pfam" id="PF21984">
    <property type="entry name" value="DnaD_N"/>
    <property type="match status" value="1"/>
</dbReference>
<evidence type="ECO:0000313" key="5">
    <source>
        <dbReference type="Proteomes" id="UP001597249"/>
    </source>
</evidence>
<keyword evidence="5" id="KW-1185">Reference proteome</keyword>
<protein>
    <submittedName>
        <fullName evidence="4">DnaD domain-containing protein</fullName>
    </submittedName>
</protein>
<dbReference type="InterPro" id="IPR006343">
    <property type="entry name" value="DnaB/C_C"/>
</dbReference>
<comment type="similarity">
    <text evidence="1">Belongs to the DnaB/DnaD family.</text>
</comment>
<name>A0ABW4BBR1_9LACO</name>
<gene>
    <name evidence="4" type="ORF">ACFQ3L_10340</name>
</gene>
<evidence type="ECO:0000259" key="2">
    <source>
        <dbReference type="Pfam" id="PF07261"/>
    </source>
</evidence>
<reference evidence="5" key="1">
    <citation type="journal article" date="2019" name="Int. J. Syst. Evol. Microbiol.">
        <title>The Global Catalogue of Microorganisms (GCM) 10K type strain sequencing project: providing services to taxonomists for standard genome sequencing and annotation.</title>
        <authorList>
            <consortium name="The Broad Institute Genomics Platform"/>
            <consortium name="The Broad Institute Genome Sequencing Center for Infectious Disease"/>
            <person name="Wu L."/>
            <person name="Ma J."/>
        </authorList>
    </citation>
    <scope>NUCLEOTIDE SEQUENCE [LARGE SCALE GENOMIC DNA]</scope>
    <source>
        <strain evidence="5">CCM 8911</strain>
    </source>
</reference>
<dbReference type="RefSeq" id="WP_125585072.1">
    <property type="nucleotide sequence ID" value="NZ_JBHTMO010000038.1"/>
</dbReference>
<evidence type="ECO:0000313" key="4">
    <source>
        <dbReference type="EMBL" id="MFD1393963.1"/>
    </source>
</evidence>
<dbReference type="PANTHER" id="PTHR37293:SF6">
    <property type="entry name" value="DNA REPLICATION PROTEIN DNAD"/>
    <property type="match status" value="1"/>
</dbReference>
<feature type="domain" description="DnaB/C C-terminal" evidence="2">
    <location>
        <begin position="124"/>
        <end position="196"/>
    </location>
</feature>